<evidence type="ECO:0000256" key="2">
    <source>
        <dbReference type="SAM" id="SignalP"/>
    </source>
</evidence>
<feature type="chain" id="PRO_5047258019" description="Peptidase inhibitor I78 family protein" evidence="2">
    <location>
        <begin position="18"/>
        <end position="119"/>
    </location>
</feature>
<comment type="caution">
    <text evidence="3">The sequence shown here is derived from an EMBL/GenBank/DDBJ whole genome shotgun (WGS) entry which is preliminary data.</text>
</comment>
<accession>A0ABU1RSZ2</accession>
<dbReference type="RefSeq" id="WP_310092769.1">
    <property type="nucleotide sequence ID" value="NZ_JAVDTT010000002.1"/>
</dbReference>
<proteinExistence type="predicted"/>
<evidence type="ECO:0000313" key="3">
    <source>
        <dbReference type="EMBL" id="MDR6841722.1"/>
    </source>
</evidence>
<organism evidence="3 4">
    <name type="scientific">Pseudoxanthomonas sacheonensis</name>
    <dbReference type="NCBI Taxonomy" id="443615"/>
    <lineage>
        <taxon>Bacteria</taxon>
        <taxon>Pseudomonadati</taxon>
        <taxon>Pseudomonadota</taxon>
        <taxon>Gammaproteobacteria</taxon>
        <taxon>Lysobacterales</taxon>
        <taxon>Lysobacteraceae</taxon>
        <taxon>Pseudoxanthomonas</taxon>
    </lineage>
</organism>
<gene>
    <name evidence="3" type="ORF">J2W94_002007</name>
</gene>
<dbReference type="InterPro" id="IPR021719">
    <property type="entry name" value="Prot_inh_I78"/>
</dbReference>
<evidence type="ECO:0000313" key="4">
    <source>
        <dbReference type="Proteomes" id="UP001254759"/>
    </source>
</evidence>
<dbReference type="PANTHER" id="PTHR39600:SF1">
    <property type="entry name" value="PEPTIDASE INHIBITOR I78 FAMILY PROTEIN"/>
    <property type="match status" value="1"/>
</dbReference>
<feature type="region of interest" description="Disordered" evidence="1">
    <location>
        <begin position="24"/>
        <end position="53"/>
    </location>
</feature>
<dbReference type="Proteomes" id="UP001254759">
    <property type="component" value="Unassembled WGS sequence"/>
</dbReference>
<dbReference type="PANTHER" id="PTHR39600">
    <property type="entry name" value="PEPTIDASE INHIBITOR I78 FAMILY PROTEIN"/>
    <property type="match status" value="1"/>
</dbReference>
<evidence type="ECO:0008006" key="5">
    <source>
        <dbReference type="Google" id="ProtNLM"/>
    </source>
</evidence>
<dbReference type="Gene3D" id="3.30.10.10">
    <property type="entry name" value="Trypsin Inhibitor V, subunit A"/>
    <property type="match status" value="1"/>
</dbReference>
<sequence>MSRFLLPAFALLTLGIAACTSKPDEQEQAVAQSEERAEAAAQPAPPTPPAVATACDDSQAQWAVGKKVTDAEVEQARKDSGAQTARTLKPNQPVTMEFNANRLNLDLDEAGAVTAIRCG</sequence>
<dbReference type="Pfam" id="PF11720">
    <property type="entry name" value="Inhibitor_I78"/>
    <property type="match status" value="1"/>
</dbReference>
<reference evidence="3 4" key="1">
    <citation type="submission" date="2023-07" db="EMBL/GenBank/DDBJ databases">
        <title>Sorghum-associated microbial communities from plants grown in Nebraska, USA.</title>
        <authorList>
            <person name="Schachtman D."/>
        </authorList>
    </citation>
    <scope>NUCLEOTIDE SEQUENCE [LARGE SCALE GENOMIC DNA]</scope>
    <source>
        <strain evidence="3 4">BE107</strain>
    </source>
</reference>
<dbReference type="EMBL" id="JAVDTT010000002">
    <property type="protein sequence ID" value="MDR6841722.1"/>
    <property type="molecule type" value="Genomic_DNA"/>
</dbReference>
<keyword evidence="2" id="KW-0732">Signal</keyword>
<feature type="signal peptide" evidence="2">
    <location>
        <begin position="1"/>
        <end position="17"/>
    </location>
</feature>
<dbReference type="PROSITE" id="PS51257">
    <property type="entry name" value="PROKAR_LIPOPROTEIN"/>
    <property type="match status" value="1"/>
</dbReference>
<name>A0ABU1RSZ2_9GAMM</name>
<keyword evidence="4" id="KW-1185">Reference proteome</keyword>
<evidence type="ECO:0000256" key="1">
    <source>
        <dbReference type="SAM" id="MobiDB-lite"/>
    </source>
</evidence>
<protein>
    <recommendedName>
        <fullName evidence="5">Peptidase inhibitor I78 family protein</fullName>
    </recommendedName>
</protein>